<accession>A0AAX6QIW5</accession>
<gene>
    <name evidence="4 5" type="primary">LOC106007870</name>
</gene>
<evidence type="ECO:0000313" key="5">
    <source>
        <dbReference type="RefSeq" id="XP_021101526.1"/>
    </source>
</evidence>
<dbReference type="AlphaFoldDB" id="A0AAX6QIW5"/>
<keyword evidence="3" id="KW-1185">Reference proteome</keyword>
<evidence type="ECO:0000313" key="4">
    <source>
        <dbReference type="RefSeq" id="XP_012921655.2"/>
    </source>
</evidence>
<sequence>MSLLISFLPPPSLSPFTSPGSQRRLDRSLLSKITNSRWEEEEEPATARQVMDRGLQRTVHMVLSWEEDRKIVLRIWSLGFSILATLMLFSTVDGRMAYVQGSYTGYVGFWTDCRSHKCASLGHVTVLIHMSQGFMILALALCLFLLPCMGLSFWSVFHRLNKIDSVFSFLGISIGLLILLSLTLFIVNCKMIQPRPQIFYQETFYSCWCACGLMLCAGTVSYLNQAGMWSTGECTTEWRMSYRRWTLHHSALLQGSQQKGTDETLGHTRVLPSPGTSQGES</sequence>
<protein>
    <submittedName>
        <fullName evidence="4 5">Uncharacterized protein LOC106007870 isoform X1</fullName>
    </submittedName>
</protein>
<feature type="transmembrane region" description="Helical" evidence="2">
    <location>
        <begin position="134"/>
        <end position="154"/>
    </location>
</feature>
<reference evidence="4 5" key="1">
    <citation type="submission" date="2025-04" db="UniProtKB">
        <authorList>
            <consortium name="RefSeq"/>
        </authorList>
    </citation>
    <scope>IDENTIFICATION</scope>
</reference>
<evidence type="ECO:0000256" key="2">
    <source>
        <dbReference type="SAM" id="Phobius"/>
    </source>
</evidence>
<dbReference type="RefSeq" id="XP_012921655.2">
    <property type="nucleotide sequence ID" value="XM_013066201.2"/>
</dbReference>
<evidence type="ECO:0000313" key="3">
    <source>
        <dbReference type="Proteomes" id="UP000694906"/>
    </source>
</evidence>
<dbReference type="GeneID" id="106007870"/>
<name>A0AAX6QIW5_HETGA</name>
<organism evidence="3 4">
    <name type="scientific">Heterocephalus glaber</name>
    <name type="common">Naked mole rat</name>
    <dbReference type="NCBI Taxonomy" id="10181"/>
    <lineage>
        <taxon>Eukaryota</taxon>
        <taxon>Metazoa</taxon>
        <taxon>Chordata</taxon>
        <taxon>Craniata</taxon>
        <taxon>Vertebrata</taxon>
        <taxon>Euteleostomi</taxon>
        <taxon>Mammalia</taxon>
        <taxon>Eutheria</taxon>
        <taxon>Euarchontoglires</taxon>
        <taxon>Glires</taxon>
        <taxon>Rodentia</taxon>
        <taxon>Hystricomorpha</taxon>
        <taxon>Bathyergidae</taxon>
        <taxon>Heterocephalus</taxon>
    </lineage>
</organism>
<proteinExistence type="predicted"/>
<feature type="transmembrane region" description="Helical" evidence="2">
    <location>
        <begin position="166"/>
        <end position="187"/>
    </location>
</feature>
<keyword evidence="2" id="KW-0472">Membrane</keyword>
<dbReference type="RefSeq" id="XP_021101526.1">
    <property type="nucleotide sequence ID" value="XM_021245867.1"/>
</dbReference>
<dbReference type="Proteomes" id="UP000694906">
    <property type="component" value="Unplaced"/>
</dbReference>
<dbReference type="KEGG" id="hgl:106007870"/>
<feature type="region of interest" description="Disordered" evidence="1">
    <location>
        <begin position="257"/>
        <end position="281"/>
    </location>
</feature>
<evidence type="ECO:0000256" key="1">
    <source>
        <dbReference type="SAM" id="MobiDB-lite"/>
    </source>
</evidence>
<keyword evidence="2" id="KW-0812">Transmembrane</keyword>
<keyword evidence="2" id="KW-1133">Transmembrane helix</keyword>